<evidence type="ECO:0000313" key="2">
    <source>
        <dbReference type="Proteomes" id="UP000258707"/>
    </source>
</evidence>
<sequence length="129" mass="14660">MNYKEFVGQVQHRLEYAELGPAVRASRAVLTTLGERLHEGEATDLASPLPMEIDRYLIEAEHGQRFDYQEFVDRVAEREGVDRSDANYHAQQVLAIVGEVVPPGNLEKAKNQLPEDFDSLFEHVDHLES</sequence>
<gene>
    <name evidence="1" type="ORF">AArc1_1062</name>
</gene>
<organism evidence="1 2">
    <name type="scientific">Natrarchaeobaculum sulfurireducens</name>
    <dbReference type="NCBI Taxonomy" id="2044521"/>
    <lineage>
        <taxon>Archaea</taxon>
        <taxon>Methanobacteriati</taxon>
        <taxon>Methanobacteriota</taxon>
        <taxon>Stenosarchaea group</taxon>
        <taxon>Halobacteria</taxon>
        <taxon>Halobacteriales</taxon>
        <taxon>Natrialbaceae</taxon>
        <taxon>Natrarchaeobaculum</taxon>
    </lineage>
</organism>
<name>A0A346PD08_9EURY</name>
<dbReference type="InterPro" id="IPR018727">
    <property type="entry name" value="DUF2267"/>
</dbReference>
<dbReference type="AlphaFoldDB" id="A0A346PD08"/>
<reference evidence="2" key="1">
    <citation type="submission" date="2017-10" db="EMBL/GenBank/DDBJ databases">
        <title>Phenotypic and genomic properties of facultatively anaerobic sulfur-reducing natronoarchaea from hypersaline soda lakes.</title>
        <authorList>
            <person name="Sorokin D.Y."/>
            <person name="Kublanov I.V."/>
            <person name="Roman P."/>
            <person name="Sinninghe Damste J.S."/>
            <person name="Golyshin P.N."/>
            <person name="Rojo D."/>
            <person name="Ciordia S."/>
            <person name="Mena Md.C."/>
            <person name="Ferrer M."/>
            <person name="Messina E."/>
            <person name="Smedile F."/>
            <person name="La Spada G."/>
            <person name="La Cono V."/>
            <person name="Yakimov M.M."/>
        </authorList>
    </citation>
    <scope>NUCLEOTIDE SEQUENCE [LARGE SCALE GENOMIC DNA]</scope>
    <source>
        <strain evidence="2">AArc1</strain>
    </source>
</reference>
<protein>
    <recommendedName>
        <fullName evidence="3">DUF2267 domain-containing protein</fullName>
    </recommendedName>
</protein>
<accession>A0A346PD08</accession>
<dbReference type="EMBL" id="CP024047">
    <property type="protein sequence ID" value="AXR77403.1"/>
    <property type="molecule type" value="Genomic_DNA"/>
</dbReference>
<dbReference type="GeneID" id="37637876"/>
<evidence type="ECO:0000313" key="1">
    <source>
        <dbReference type="EMBL" id="AXR77403.1"/>
    </source>
</evidence>
<dbReference type="InterPro" id="IPR038282">
    <property type="entry name" value="DUF2267_sf"/>
</dbReference>
<dbReference type="RefSeq" id="WP_117363586.1">
    <property type="nucleotide sequence ID" value="NZ_CP024047.1"/>
</dbReference>
<proteinExistence type="predicted"/>
<evidence type="ECO:0008006" key="3">
    <source>
        <dbReference type="Google" id="ProtNLM"/>
    </source>
</evidence>
<dbReference type="KEGG" id="nan:AArc1_1062"/>
<dbReference type="Pfam" id="PF10025">
    <property type="entry name" value="DUF2267"/>
    <property type="match status" value="1"/>
</dbReference>
<dbReference type="Proteomes" id="UP000258707">
    <property type="component" value="Chromosome"/>
</dbReference>
<dbReference type="Gene3D" id="1.10.490.110">
    <property type="entry name" value="Uncharacterized conserved protein DUF2267"/>
    <property type="match status" value="1"/>
</dbReference>